<dbReference type="AlphaFoldDB" id="A0A838B7M7"/>
<dbReference type="EMBL" id="JACDTY010000009">
    <property type="protein sequence ID" value="MBA1142445.1"/>
    <property type="molecule type" value="Genomic_DNA"/>
</dbReference>
<sequence>MLALLDQTYAPITADETEAVIAKKAAERLAAVAESDQDITVHVEGAAKIAVPLPAKAVKMMLAVLLAMAERKPVSMIPHEAELTTKQVADFLNVSRPYVCKIIDDGKLKARLVNRHRRVKFSDVLAYEKSSQEDRYDALTEMAKEAKELGLE</sequence>
<evidence type="ECO:0000313" key="2">
    <source>
        <dbReference type="EMBL" id="MBA1142445.1"/>
    </source>
</evidence>
<dbReference type="InterPro" id="IPR041657">
    <property type="entry name" value="HTH_17"/>
</dbReference>
<evidence type="ECO:0000313" key="3">
    <source>
        <dbReference type="Proteomes" id="UP000558284"/>
    </source>
</evidence>
<keyword evidence="3" id="KW-1185">Reference proteome</keyword>
<dbReference type="InterPro" id="IPR010093">
    <property type="entry name" value="SinI_DNA-bd"/>
</dbReference>
<dbReference type="NCBIfam" id="TIGR01764">
    <property type="entry name" value="excise"/>
    <property type="match status" value="1"/>
</dbReference>
<protein>
    <submittedName>
        <fullName evidence="2">Excisionase family DNA-binding protein</fullName>
    </submittedName>
</protein>
<organism evidence="2 3">
    <name type="scientific">Mesorhizobium neociceri</name>
    <dbReference type="NCBI Taxonomy" id="1307853"/>
    <lineage>
        <taxon>Bacteria</taxon>
        <taxon>Pseudomonadati</taxon>
        <taxon>Pseudomonadota</taxon>
        <taxon>Alphaproteobacteria</taxon>
        <taxon>Hyphomicrobiales</taxon>
        <taxon>Phyllobacteriaceae</taxon>
        <taxon>Mesorhizobium</taxon>
    </lineage>
</organism>
<feature type="domain" description="Helix-turn-helix" evidence="1">
    <location>
        <begin position="83"/>
        <end position="127"/>
    </location>
</feature>
<dbReference type="Pfam" id="PF12728">
    <property type="entry name" value="HTH_17"/>
    <property type="match status" value="1"/>
</dbReference>
<dbReference type="Proteomes" id="UP000558284">
    <property type="component" value="Unassembled WGS sequence"/>
</dbReference>
<dbReference type="RefSeq" id="WP_181059244.1">
    <property type="nucleotide sequence ID" value="NZ_JACDTY010000009.1"/>
</dbReference>
<gene>
    <name evidence="2" type="ORF">H0241_19620</name>
</gene>
<dbReference type="GO" id="GO:0003677">
    <property type="term" value="F:DNA binding"/>
    <property type="evidence" value="ECO:0007669"/>
    <property type="project" value="UniProtKB-KW"/>
</dbReference>
<comment type="caution">
    <text evidence="2">The sequence shown here is derived from an EMBL/GenBank/DDBJ whole genome shotgun (WGS) entry which is preliminary data.</text>
</comment>
<proteinExistence type="predicted"/>
<name>A0A838B7M7_9HYPH</name>
<accession>A0A838B7M7</accession>
<keyword evidence="2" id="KW-0238">DNA-binding</keyword>
<evidence type="ECO:0000259" key="1">
    <source>
        <dbReference type="Pfam" id="PF12728"/>
    </source>
</evidence>
<reference evidence="2 3" key="1">
    <citation type="submission" date="2020-07" db="EMBL/GenBank/DDBJ databases">
        <title>Definition of the novel symbiovar canariense within Mesorhizobium novociceri, a new species of genus Mesorhizobium nodulating Cicer canariense in the Caldera de Taburiente National Park (La Palma, Canary Islands).</title>
        <authorList>
            <person name="Leon-Barrios M."/>
            <person name="Perez-Yepez J."/>
            <person name="Flores-Felix J.D."/>
            <person name="Ramirez-Baena M.H."/>
            <person name="Pulido-Suarez L."/>
            <person name="Igual J.M."/>
            <person name="Velazquez E."/>
            <person name="Peix A."/>
        </authorList>
    </citation>
    <scope>NUCLEOTIDE SEQUENCE [LARGE SCALE GENOMIC DNA]</scope>
    <source>
        <strain evidence="2 3">CCANP35</strain>
    </source>
</reference>